<proteinExistence type="predicted"/>
<name>A0AAU8CHM3_9EURY</name>
<gene>
    <name evidence="1" type="ORF">ABSL23_17355</name>
</gene>
<evidence type="ECO:0000313" key="1">
    <source>
        <dbReference type="EMBL" id="XCF18393.1"/>
    </source>
</evidence>
<dbReference type="RefSeq" id="WP_353635663.1">
    <property type="nucleotide sequence ID" value="NZ_CP159207.1"/>
</dbReference>
<dbReference type="GeneID" id="91110954"/>
<sequence>MRYLLFDVVTPGFASPKTAVQKERAAGIRLERQVVELLVDVLHLIFQLLDARDARVELIGAEGRADFDTSIVTAS</sequence>
<dbReference type="KEGG" id="hanx:ABSL23_17355"/>
<dbReference type="AlphaFoldDB" id="A0AAU8CHM3"/>
<geneLocation type="plasmid" evidence="1">
    <name>pNMX12-1_21</name>
</geneLocation>
<keyword evidence="1" id="KW-0614">Plasmid</keyword>
<reference evidence="1" key="1">
    <citation type="submission" date="2024-06" db="EMBL/GenBank/DDBJ databases">
        <title>Genome Sequence of an extremely halophilic archaeon isolated from Permian era halite, Salado Formation, Carlsbad, New Mexico: Halobacterium sp. strain NMX12-1.</title>
        <authorList>
            <person name="Sotoa L."/>
            <person name="DasSarma P."/>
            <person name="Anton B.P."/>
            <person name="Vincze T."/>
            <person name="Verma I."/>
            <person name="Eralp B."/>
            <person name="Powers D.W."/>
            <person name="Dozier B.L."/>
            <person name="Roberts R.J."/>
            <person name="DasSarma S."/>
        </authorList>
    </citation>
    <scope>NUCLEOTIDE SEQUENCE</scope>
    <source>
        <strain evidence="1">NMX12-1</strain>
        <plasmid evidence="1">pNMX12-1_21</plasmid>
    </source>
</reference>
<protein>
    <submittedName>
        <fullName evidence="1">Uncharacterized protein</fullName>
    </submittedName>
</protein>
<dbReference type="EMBL" id="CP159207">
    <property type="protein sequence ID" value="XCF18393.1"/>
    <property type="molecule type" value="Genomic_DNA"/>
</dbReference>
<organism evidence="1">
    <name type="scientific">Halobacterium sp. NMX12-1</name>
    <dbReference type="NCBI Taxonomy" id="3166650"/>
    <lineage>
        <taxon>Archaea</taxon>
        <taxon>Methanobacteriati</taxon>
        <taxon>Methanobacteriota</taxon>
        <taxon>Stenosarchaea group</taxon>
        <taxon>Halobacteria</taxon>
        <taxon>Halobacteriales</taxon>
        <taxon>Halobacteriaceae</taxon>
        <taxon>Halobacterium</taxon>
    </lineage>
</organism>
<accession>A0AAU8CHM3</accession>